<dbReference type="EMBL" id="LYXU01000002">
    <property type="protein sequence ID" value="OBS24912.1"/>
    <property type="molecule type" value="Genomic_DNA"/>
</dbReference>
<protein>
    <submittedName>
        <fullName evidence="1">Uncharacterized protein</fullName>
    </submittedName>
</protein>
<accession>A0A1B8AWL0</accession>
<dbReference type="STRING" id="36050.A0A1B8AWL0"/>
<evidence type="ECO:0000313" key="2">
    <source>
        <dbReference type="Proteomes" id="UP000091967"/>
    </source>
</evidence>
<evidence type="ECO:0000313" key="1">
    <source>
        <dbReference type="EMBL" id="OBS24912.1"/>
    </source>
</evidence>
<keyword evidence="2" id="KW-1185">Reference proteome</keyword>
<organism evidence="1 2">
    <name type="scientific">Fusarium poae</name>
    <dbReference type="NCBI Taxonomy" id="36050"/>
    <lineage>
        <taxon>Eukaryota</taxon>
        <taxon>Fungi</taxon>
        <taxon>Dikarya</taxon>
        <taxon>Ascomycota</taxon>
        <taxon>Pezizomycotina</taxon>
        <taxon>Sordariomycetes</taxon>
        <taxon>Hypocreomycetidae</taxon>
        <taxon>Hypocreales</taxon>
        <taxon>Nectriaceae</taxon>
        <taxon>Fusarium</taxon>
    </lineage>
</organism>
<dbReference type="Proteomes" id="UP000091967">
    <property type="component" value="Unassembled WGS sequence"/>
</dbReference>
<sequence length="321" mass="37340">MRPFYLAWVLCTTVAYSKFFDEIQKDIRYWLIVDWPRAHEWKPAWGSPSLEKLEMEQNGTLKGPKVYIPNPGFELNMGKPWKIVGKGVEVVRNVSLSRKGKNSLLFTLKDGIEPPEVYSVHLKSLKAHQVYYVTFHYRVVDLKYVPENDPCFIGITLGDMVMIYPIFAKRAQSAHQLLYEQRRYKRVTVPMYSWVGVSPLSITVFCGLDFGNGALAKVSIDDIRLEKGEGRVSDWAFDLPRPEYRYYWRDTYVANFENEDARWYVTSHFGGIPVNCRQMDLDGWDCLVAGGDYRRQDLWDDGVRDYWPIEDQPSRGVSEMG</sequence>
<dbReference type="AlphaFoldDB" id="A0A1B8AWL0"/>
<gene>
    <name evidence="1" type="ORF">FPOA_05448</name>
</gene>
<reference evidence="1 2" key="1">
    <citation type="submission" date="2016-06" db="EMBL/GenBank/DDBJ databases">
        <title>Living apart together: crosstalk between the core and supernumerary genomes in a fungal plant pathogen.</title>
        <authorList>
            <person name="Vanheule A."/>
            <person name="Audenaert K."/>
            <person name="Warris S."/>
            <person name="Van De Geest H."/>
            <person name="Schijlen E."/>
            <person name="Hofte M."/>
            <person name="De Saeger S."/>
            <person name="Haesaert G."/>
            <person name="Waalwijk C."/>
            <person name="Van Der Lee T."/>
        </authorList>
    </citation>
    <scope>NUCLEOTIDE SEQUENCE [LARGE SCALE GENOMIC DNA]</scope>
    <source>
        <strain evidence="1 2">2516</strain>
    </source>
</reference>
<comment type="caution">
    <text evidence="1">The sequence shown here is derived from an EMBL/GenBank/DDBJ whole genome shotgun (WGS) entry which is preliminary data.</text>
</comment>
<proteinExistence type="predicted"/>
<name>A0A1B8AWL0_FUSPO</name>